<name>A0A4Y8WSC7_9PORP</name>
<comment type="miscellaneous">
    <text evidence="8">The reaction proceeds by a bi uni uni bi ping pong mechanism.</text>
</comment>
<evidence type="ECO:0000313" key="9">
    <source>
        <dbReference type="EMBL" id="TFH97508.1"/>
    </source>
</evidence>
<gene>
    <name evidence="8" type="primary">panC</name>
    <name evidence="9" type="ORF">E4P47_00065</name>
</gene>
<dbReference type="PANTHER" id="PTHR21299">
    <property type="entry name" value="CYTIDYLATE KINASE/PANTOATE-BETA-ALANINE LIGASE"/>
    <property type="match status" value="1"/>
</dbReference>
<comment type="caution">
    <text evidence="9">The sequence shown here is derived from an EMBL/GenBank/DDBJ whole genome shotgun (WGS) entry which is preliminary data.</text>
</comment>
<evidence type="ECO:0000256" key="5">
    <source>
        <dbReference type="ARBA" id="ARBA00022741"/>
    </source>
</evidence>
<accession>A0A4Y8WSC7</accession>
<comment type="subcellular location">
    <subcellularLocation>
        <location evidence="8">Cytoplasm</location>
    </subcellularLocation>
</comment>
<dbReference type="NCBIfam" id="TIGR00018">
    <property type="entry name" value="panC"/>
    <property type="match status" value="1"/>
</dbReference>
<dbReference type="STRING" id="1122973.GCA_000379925_01042"/>
<comment type="function">
    <text evidence="8">Catalyzes the condensation of pantoate with beta-alanine in an ATP-dependent reaction via a pantoyl-adenylate intermediate.</text>
</comment>
<evidence type="ECO:0000256" key="7">
    <source>
        <dbReference type="ARBA" id="ARBA00048258"/>
    </source>
</evidence>
<protein>
    <recommendedName>
        <fullName evidence="8">Pantothenate synthetase</fullName>
        <shortName evidence="8">PS</shortName>
        <ecNumber evidence="8">6.3.2.1</ecNumber>
    </recommendedName>
    <alternativeName>
        <fullName evidence="8">Pantoate--beta-alanine ligase</fullName>
    </alternativeName>
    <alternativeName>
        <fullName evidence="8">Pantoate-activating enzyme</fullName>
    </alternativeName>
</protein>
<evidence type="ECO:0000256" key="1">
    <source>
        <dbReference type="ARBA" id="ARBA00004990"/>
    </source>
</evidence>
<comment type="pathway">
    <text evidence="1 8">Cofactor biosynthesis; (R)-pantothenate biosynthesis; (R)-pantothenate from (R)-pantoate and beta-alanine: step 1/1.</text>
</comment>
<feature type="binding site" evidence="8">
    <location>
        <position position="60"/>
    </location>
    <ligand>
        <name>beta-alanine</name>
        <dbReference type="ChEBI" id="CHEBI:57966"/>
    </ligand>
</feature>
<dbReference type="Gene3D" id="3.30.1300.10">
    <property type="entry name" value="Pantoate-beta-alanine ligase, C-terminal domain"/>
    <property type="match status" value="1"/>
</dbReference>
<keyword evidence="5 8" id="KW-0547">Nucleotide-binding</keyword>
<keyword evidence="3 8" id="KW-0436">Ligase</keyword>
<dbReference type="GO" id="GO:0004592">
    <property type="term" value="F:pantoate-beta-alanine ligase activity"/>
    <property type="evidence" value="ECO:0007669"/>
    <property type="project" value="UniProtKB-UniRule"/>
</dbReference>
<dbReference type="Pfam" id="PF02569">
    <property type="entry name" value="Pantoate_ligase"/>
    <property type="match status" value="1"/>
</dbReference>
<dbReference type="GO" id="GO:0005829">
    <property type="term" value="C:cytosol"/>
    <property type="evidence" value="ECO:0007669"/>
    <property type="project" value="TreeGrafter"/>
</dbReference>
<dbReference type="GO" id="GO:0015940">
    <property type="term" value="P:pantothenate biosynthetic process"/>
    <property type="evidence" value="ECO:0007669"/>
    <property type="project" value="UniProtKB-UniRule"/>
</dbReference>
<evidence type="ECO:0000256" key="4">
    <source>
        <dbReference type="ARBA" id="ARBA00022655"/>
    </source>
</evidence>
<dbReference type="OrthoDB" id="9773087at2"/>
<dbReference type="InterPro" id="IPR004821">
    <property type="entry name" value="Cyt_trans-like"/>
</dbReference>
<dbReference type="EC" id="6.3.2.1" evidence="8"/>
<evidence type="ECO:0000256" key="6">
    <source>
        <dbReference type="ARBA" id="ARBA00022840"/>
    </source>
</evidence>
<keyword evidence="6 8" id="KW-0067">ATP-binding</keyword>
<dbReference type="InterPro" id="IPR042176">
    <property type="entry name" value="Pantoate_ligase_C"/>
</dbReference>
<feature type="binding site" evidence="8">
    <location>
        <begin position="147"/>
        <end position="150"/>
    </location>
    <ligand>
        <name>ATP</name>
        <dbReference type="ChEBI" id="CHEBI:30616"/>
    </ligand>
</feature>
<evidence type="ECO:0000256" key="3">
    <source>
        <dbReference type="ARBA" id="ARBA00022598"/>
    </source>
</evidence>
<comment type="catalytic activity">
    <reaction evidence="7 8">
        <text>(R)-pantoate + beta-alanine + ATP = (R)-pantothenate + AMP + diphosphate + H(+)</text>
        <dbReference type="Rhea" id="RHEA:10912"/>
        <dbReference type="ChEBI" id="CHEBI:15378"/>
        <dbReference type="ChEBI" id="CHEBI:15980"/>
        <dbReference type="ChEBI" id="CHEBI:29032"/>
        <dbReference type="ChEBI" id="CHEBI:30616"/>
        <dbReference type="ChEBI" id="CHEBI:33019"/>
        <dbReference type="ChEBI" id="CHEBI:57966"/>
        <dbReference type="ChEBI" id="CHEBI:456215"/>
        <dbReference type="EC" id="6.3.2.1"/>
    </reaction>
</comment>
<feature type="binding site" evidence="8">
    <location>
        <begin position="186"/>
        <end position="189"/>
    </location>
    <ligand>
        <name>ATP</name>
        <dbReference type="ChEBI" id="CHEBI:30616"/>
    </ligand>
</feature>
<proteinExistence type="inferred from homology"/>
<keyword evidence="8" id="KW-0963">Cytoplasm</keyword>
<keyword evidence="10" id="KW-1185">Reference proteome</keyword>
<dbReference type="InterPro" id="IPR014729">
    <property type="entry name" value="Rossmann-like_a/b/a_fold"/>
</dbReference>
<sequence>MKVAKTRAELVALLHEIRGEKLVGFVPTMGGLHEGHISLVERSLRECEITVVSVFLNPTQFNDPNDLKTYPHNTEEDLKLLEDVGVHVVFLPTPEDMYDEGEVAPDYDLGRVAEVMEGAYRPGHFKGVVWVVSKLFRLVRPNKAYFGLKDFQQIAVIRRMVELSPDMEGIEVISCPVVRESDGLAMSSRNRKLSPEQREAAPKIYEALRNGLELKAAGKRVAEVHQAVVEEINTHPMLEVEYFSIVDTNTLENVEEWGEDTTGCITVYCGGVRLIDHISFS</sequence>
<dbReference type="UniPathway" id="UPA00028">
    <property type="reaction ID" value="UER00005"/>
</dbReference>
<evidence type="ECO:0000256" key="2">
    <source>
        <dbReference type="ARBA" id="ARBA00009256"/>
    </source>
</evidence>
<organism evidence="9 10">
    <name type="scientific">Porphyromonas levii</name>
    <dbReference type="NCBI Taxonomy" id="28114"/>
    <lineage>
        <taxon>Bacteria</taxon>
        <taxon>Pseudomonadati</taxon>
        <taxon>Bacteroidota</taxon>
        <taxon>Bacteroidia</taxon>
        <taxon>Bacteroidales</taxon>
        <taxon>Porphyromonadaceae</taxon>
        <taxon>Porphyromonas</taxon>
    </lineage>
</organism>
<dbReference type="GO" id="GO:0005524">
    <property type="term" value="F:ATP binding"/>
    <property type="evidence" value="ECO:0007669"/>
    <property type="project" value="UniProtKB-KW"/>
</dbReference>
<keyword evidence="4 8" id="KW-0566">Pantothenate biosynthesis</keyword>
<feature type="binding site" evidence="8">
    <location>
        <position position="60"/>
    </location>
    <ligand>
        <name>(R)-pantoate</name>
        <dbReference type="ChEBI" id="CHEBI:15980"/>
    </ligand>
</feature>
<dbReference type="EMBL" id="SPNC01000001">
    <property type="protein sequence ID" value="TFH97508.1"/>
    <property type="molecule type" value="Genomic_DNA"/>
</dbReference>
<dbReference type="Proteomes" id="UP000297225">
    <property type="component" value="Unassembled WGS sequence"/>
</dbReference>
<dbReference type="Gene3D" id="3.40.50.620">
    <property type="entry name" value="HUPs"/>
    <property type="match status" value="1"/>
</dbReference>
<dbReference type="CDD" id="cd00560">
    <property type="entry name" value="PanC"/>
    <property type="match status" value="1"/>
</dbReference>
<dbReference type="PANTHER" id="PTHR21299:SF1">
    <property type="entry name" value="PANTOATE--BETA-ALANINE LIGASE"/>
    <property type="match status" value="1"/>
</dbReference>
<dbReference type="InterPro" id="IPR003721">
    <property type="entry name" value="Pantoate_ligase"/>
</dbReference>
<evidence type="ECO:0000256" key="8">
    <source>
        <dbReference type="HAMAP-Rule" id="MF_00158"/>
    </source>
</evidence>
<dbReference type="RefSeq" id="WP_134848880.1">
    <property type="nucleotide sequence ID" value="NZ_CP197400.1"/>
</dbReference>
<dbReference type="AlphaFoldDB" id="A0A4Y8WSC7"/>
<comment type="subunit">
    <text evidence="8">Homodimer.</text>
</comment>
<evidence type="ECO:0000313" key="10">
    <source>
        <dbReference type="Proteomes" id="UP000297225"/>
    </source>
</evidence>
<feature type="active site" description="Proton donor" evidence="8">
    <location>
        <position position="36"/>
    </location>
</feature>
<dbReference type="NCBIfam" id="TIGR00125">
    <property type="entry name" value="cyt_tran_rel"/>
    <property type="match status" value="1"/>
</dbReference>
<dbReference type="HAMAP" id="MF_00158">
    <property type="entry name" value="PanC"/>
    <property type="match status" value="1"/>
</dbReference>
<feature type="binding site" evidence="8">
    <location>
        <position position="178"/>
    </location>
    <ligand>
        <name>ATP</name>
        <dbReference type="ChEBI" id="CHEBI:30616"/>
    </ligand>
</feature>
<reference evidence="9 10" key="1">
    <citation type="submission" date="2019-03" db="EMBL/GenBank/DDBJ databases">
        <title>Porphyromonas levii Isolated from the Uterus of Dairy Cows.</title>
        <authorList>
            <person name="Francis A.M."/>
        </authorList>
    </citation>
    <scope>NUCLEOTIDE SEQUENCE [LARGE SCALE GENOMIC DNA]</scope>
    <source>
        <strain evidence="9 10">AF5678</strain>
    </source>
</reference>
<comment type="similarity">
    <text evidence="2 8">Belongs to the pantothenate synthetase family.</text>
</comment>
<dbReference type="SUPFAM" id="SSF52374">
    <property type="entry name" value="Nucleotidylyl transferase"/>
    <property type="match status" value="1"/>
</dbReference>
<feature type="binding site" evidence="8">
    <location>
        <position position="153"/>
    </location>
    <ligand>
        <name>(R)-pantoate</name>
        <dbReference type="ChEBI" id="CHEBI:15980"/>
    </ligand>
</feature>
<feature type="binding site" evidence="8">
    <location>
        <begin position="29"/>
        <end position="36"/>
    </location>
    <ligand>
        <name>ATP</name>
        <dbReference type="ChEBI" id="CHEBI:30616"/>
    </ligand>
</feature>